<keyword evidence="1" id="KW-0732">Signal</keyword>
<reference evidence="2 3" key="1">
    <citation type="journal article" date="2007" name="Nat. Biotechnol.">
        <title>Complete genome sequence of the myxobacterium Sorangium cellulosum.</title>
        <authorList>
            <person name="Schneiker S."/>
            <person name="Perlova O."/>
            <person name="Kaiser O."/>
            <person name="Gerth K."/>
            <person name="Alici A."/>
            <person name="Altmeyer M.O."/>
            <person name="Bartels D."/>
            <person name="Bekel T."/>
            <person name="Beyer S."/>
            <person name="Bode E."/>
            <person name="Bode H.B."/>
            <person name="Bolten C.J."/>
            <person name="Choudhuri J.V."/>
            <person name="Doss S."/>
            <person name="Elnakady Y.A."/>
            <person name="Frank B."/>
            <person name="Gaigalat L."/>
            <person name="Goesmann A."/>
            <person name="Groeger C."/>
            <person name="Gross F."/>
            <person name="Jelsbak L."/>
            <person name="Jelsbak L."/>
            <person name="Kalinowski J."/>
            <person name="Kegler C."/>
            <person name="Knauber T."/>
            <person name="Konietzny S."/>
            <person name="Kopp M."/>
            <person name="Krause L."/>
            <person name="Krug D."/>
            <person name="Linke B."/>
            <person name="Mahmud T."/>
            <person name="Martinez-Arias R."/>
            <person name="McHardy A.C."/>
            <person name="Merai M."/>
            <person name="Meyer F."/>
            <person name="Mormann S."/>
            <person name="Munoz-Dorado J."/>
            <person name="Perez J."/>
            <person name="Pradella S."/>
            <person name="Rachid S."/>
            <person name="Raddatz G."/>
            <person name="Rosenau F."/>
            <person name="Rueckert C."/>
            <person name="Sasse F."/>
            <person name="Scharfe M."/>
            <person name="Schuster S.C."/>
            <person name="Suen G."/>
            <person name="Treuner-Lange A."/>
            <person name="Velicer G.J."/>
            <person name="Vorholter F.-J."/>
            <person name="Weissman K.J."/>
            <person name="Welch R.D."/>
            <person name="Wenzel S.C."/>
            <person name="Whitworth D.E."/>
            <person name="Wilhelm S."/>
            <person name="Wittmann C."/>
            <person name="Bloecker H."/>
            <person name="Puehler A."/>
            <person name="Mueller R."/>
        </authorList>
    </citation>
    <scope>NUCLEOTIDE SEQUENCE [LARGE SCALE GENOMIC DNA]</scope>
    <source>
        <strain evidence="3">So ce56</strain>
    </source>
</reference>
<dbReference type="AlphaFoldDB" id="A9FCH7"/>
<dbReference type="KEGG" id="scl:sce1506"/>
<gene>
    <name evidence="2" type="ordered locus">sce1506</name>
</gene>
<evidence type="ECO:0000256" key="1">
    <source>
        <dbReference type="SAM" id="SignalP"/>
    </source>
</evidence>
<evidence type="ECO:0000313" key="2">
    <source>
        <dbReference type="EMBL" id="CAN91664.1"/>
    </source>
</evidence>
<dbReference type="EMBL" id="AM746676">
    <property type="protein sequence ID" value="CAN91664.1"/>
    <property type="molecule type" value="Genomic_DNA"/>
</dbReference>
<feature type="chain" id="PRO_5002738422" evidence="1">
    <location>
        <begin position="27"/>
        <end position="214"/>
    </location>
</feature>
<name>A9FCH7_SORC5</name>
<dbReference type="Proteomes" id="UP000002139">
    <property type="component" value="Chromosome"/>
</dbReference>
<dbReference type="HOGENOM" id="CLU_1288188_0_0_7"/>
<evidence type="ECO:0000313" key="3">
    <source>
        <dbReference type="Proteomes" id="UP000002139"/>
    </source>
</evidence>
<protein>
    <submittedName>
        <fullName evidence="2">Secreted protein</fullName>
    </submittedName>
</protein>
<keyword evidence="3" id="KW-1185">Reference proteome</keyword>
<accession>A9FCH7</accession>
<dbReference type="STRING" id="448385.sce1506"/>
<organism evidence="2 3">
    <name type="scientific">Sorangium cellulosum (strain So ce56)</name>
    <name type="common">Polyangium cellulosum (strain So ce56)</name>
    <dbReference type="NCBI Taxonomy" id="448385"/>
    <lineage>
        <taxon>Bacteria</taxon>
        <taxon>Pseudomonadati</taxon>
        <taxon>Myxococcota</taxon>
        <taxon>Polyangia</taxon>
        <taxon>Polyangiales</taxon>
        <taxon>Polyangiaceae</taxon>
        <taxon>Sorangium</taxon>
    </lineage>
</organism>
<feature type="signal peptide" evidence="1">
    <location>
        <begin position="1"/>
        <end position="26"/>
    </location>
</feature>
<sequence length="214" mass="23247">MNRRIATWWCVVVCSMGVLTARGARAEESARAAPREETAPRDEPDRAVLGSAFVDPAGLLLFGPRVGAELGGERWTVGASARVFHWGLLSRALFLEEGWSFAFSYGVALRGRYYLQPAQRGLHLGVAVELLGSNVEHAAERMVTRSFYGVPHIEVGYRLPFGSFYVDGSAGAGYAFQLASHIEDLPGGSSAQFYEPVDESNVYATAALDLGLRF</sequence>
<proteinExistence type="predicted"/>